<reference evidence="10" key="2">
    <citation type="submission" date="2020-11" db="EMBL/GenBank/DDBJ databases">
        <authorList>
            <person name="McCartney M.A."/>
            <person name="Auch B."/>
            <person name="Kono T."/>
            <person name="Mallez S."/>
            <person name="Becker A."/>
            <person name="Gohl D.M."/>
            <person name="Silverstein K.A.T."/>
            <person name="Koren S."/>
            <person name="Bechman K.B."/>
            <person name="Herman A."/>
            <person name="Abrahante J.E."/>
            <person name="Garbe J."/>
        </authorList>
    </citation>
    <scope>NUCLEOTIDE SEQUENCE</scope>
    <source>
        <strain evidence="10">Duluth1</strain>
        <tissue evidence="10">Whole animal</tissue>
    </source>
</reference>
<dbReference type="PROSITE" id="PS00022">
    <property type="entry name" value="EGF_1"/>
    <property type="match status" value="3"/>
</dbReference>
<evidence type="ECO:0000313" key="10">
    <source>
        <dbReference type="EMBL" id="KAH3778529.1"/>
    </source>
</evidence>
<feature type="disulfide bond" evidence="7">
    <location>
        <begin position="233"/>
        <end position="250"/>
    </location>
</feature>
<feature type="domain" description="EGF-like" evidence="8">
    <location>
        <begin position="224"/>
        <end position="262"/>
    </location>
</feature>
<dbReference type="PANTHER" id="PTHR47221:SF6">
    <property type="entry name" value="FIBRINOGEN ALPHA CHAIN"/>
    <property type="match status" value="1"/>
</dbReference>
<dbReference type="SUPFAM" id="SSF56496">
    <property type="entry name" value="Fibrinogen C-terminal domain-like"/>
    <property type="match status" value="1"/>
</dbReference>
<keyword evidence="2" id="KW-0964">Secreted</keyword>
<dbReference type="PROSITE" id="PS01186">
    <property type="entry name" value="EGF_2"/>
    <property type="match status" value="3"/>
</dbReference>
<feature type="domain" description="EGF-like" evidence="8">
    <location>
        <begin position="164"/>
        <end position="202"/>
    </location>
</feature>
<feature type="disulfide bond" evidence="7">
    <location>
        <begin position="173"/>
        <end position="190"/>
    </location>
</feature>
<dbReference type="InterPro" id="IPR014716">
    <property type="entry name" value="Fibrinogen_a/b/g_C_1"/>
</dbReference>
<dbReference type="InterPro" id="IPR000884">
    <property type="entry name" value="TSP1_rpt"/>
</dbReference>
<dbReference type="AlphaFoldDB" id="A0A9D4EG41"/>
<dbReference type="PANTHER" id="PTHR47221">
    <property type="entry name" value="FIBRINOGEN ALPHA CHAIN"/>
    <property type="match status" value="1"/>
</dbReference>
<comment type="subcellular location">
    <subcellularLocation>
        <location evidence="1">Secreted</location>
    </subcellularLocation>
</comment>
<dbReference type="InterPro" id="IPR036056">
    <property type="entry name" value="Fibrinogen-like_C"/>
</dbReference>
<evidence type="ECO:0000256" key="2">
    <source>
        <dbReference type="ARBA" id="ARBA00022525"/>
    </source>
</evidence>
<evidence type="ECO:0008006" key="12">
    <source>
        <dbReference type="Google" id="ProtNLM"/>
    </source>
</evidence>
<keyword evidence="11" id="KW-1185">Reference proteome</keyword>
<organism evidence="10 11">
    <name type="scientific">Dreissena polymorpha</name>
    <name type="common">Zebra mussel</name>
    <name type="synonym">Mytilus polymorpha</name>
    <dbReference type="NCBI Taxonomy" id="45954"/>
    <lineage>
        <taxon>Eukaryota</taxon>
        <taxon>Metazoa</taxon>
        <taxon>Spiralia</taxon>
        <taxon>Lophotrochozoa</taxon>
        <taxon>Mollusca</taxon>
        <taxon>Bivalvia</taxon>
        <taxon>Autobranchia</taxon>
        <taxon>Heteroconchia</taxon>
        <taxon>Euheterodonta</taxon>
        <taxon>Imparidentia</taxon>
        <taxon>Neoheterodontei</taxon>
        <taxon>Myida</taxon>
        <taxon>Dreissenoidea</taxon>
        <taxon>Dreissenidae</taxon>
        <taxon>Dreissena</taxon>
    </lineage>
</organism>
<feature type="disulfide bond" evidence="7">
    <location>
        <begin position="132"/>
        <end position="141"/>
    </location>
</feature>
<dbReference type="SMART" id="SM00209">
    <property type="entry name" value="TSP1"/>
    <property type="match status" value="3"/>
</dbReference>
<accession>A0A9D4EG41</accession>
<evidence type="ECO:0000256" key="5">
    <source>
        <dbReference type="ARBA" id="ARBA00023157"/>
    </source>
</evidence>
<dbReference type="EMBL" id="JAIWYP010000009">
    <property type="protein sequence ID" value="KAH3778529.1"/>
    <property type="molecule type" value="Genomic_DNA"/>
</dbReference>
<dbReference type="SUPFAM" id="SSF57196">
    <property type="entry name" value="EGF/Laminin"/>
    <property type="match status" value="3"/>
</dbReference>
<dbReference type="NCBIfam" id="NF040941">
    <property type="entry name" value="GGGWT_bact"/>
    <property type="match status" value="1"/>
</dbReference>
<name>A0A9D4EG41_DREPO</name>
<feature type="disulfide bond" evidence="7">
    <location>
        <begin position="108"/>
        <end position="118"/>
    </location>
</feature>
<dbReference type="PROSITE" id="PS50026">
    <property type="entry name" value="EGF_3"/>
    <property type="match status" value="3"/>
</dbReference>
<evidence type="ECO:0000256" key="7">
    <source>
        <dbReference type="PROSITE-ProRule" id="PRU00076"/>
    </source>
</evidence>
<feature type="disulfide bond" evidence="7">
    <location>
        <begin position="228"/>
        <end position="238"/>
    </location>
</feature>
<evidence type="ECO:0000256" key="4">
    <source>
        <dbReference type="ARBA" id="ARBA00023054"/>
    </source>
</evidence>
<evidence type="ECO:0000259" key="8">
    <source>
        <dbReference type="PROSITE" id="PS50026"/>
    </source>
</evidence>
<dbReference type="Proteomes" id="UP000828390">
    <property type="component" value="Unassembled WGS sequence"/>
</dbReference>
<dbReference type="InterPro" id="IPR000742">
    <property type="entry name" value="EGF"/>
</dbReference>
<dbReference type="GO" id="GO:0005576">
    <property type="term" value="C:extracellular region"/>
    <property type="evidence" value="ECO:0007669"/>
    <property type="project" value="UniProtKB-SubCell"/>
</dbReference>
<gene>
    <name evidence="10" type="ORF">DPMN_179994</name>
</gene>
<feature type="disulfide bond" evidence="7">
    <location>
        <begin position="192"/>
        <end position="201"/>
    </location>
</feature>
<dbReference type="SMART" id="SM00186">
    <property type="entry name" value="FBG"/>
    <property type="match status" value="1"/>
</dbReference>
<evidence type="ECO:0000256" key="6">
    <source>
        <dbReference type="ARBA" id="ARBA00023180"/>
    </source>
</evidence>
<feature type="disulfide bond" evidence="7">
    <location>
        <begin position="113"/>
        <end position="130"/>
    </location>
</feature>
<evidence type="ECO:0000313" key="11">
    <source>
        <dbReference type="Proteomes" id="UP000828390"/>
    </source>
</evidence>
<evidence type="ECO:0000256" key="1">
    <source>
        <dbReference type="ARBA" id="ARBA00004613"/>
    </source>
</evidence>
<dbReference type="Gene3D" id="3.90.215.10">
    <property type="entry name" value="Gamma Fibrinogen, chain A, domain 1"/>
    <property type="match status" value="1"/>
</dbReference>
<comment type="caution">
    <text evidence="10">The sequence shown here is derived from an EMBL/GenBank/DDBJ whole genome shotgun (WGS) entry which is preliminary data.</text>
</comment>
<dbReference type="SUPFAM" id="SSF82895">
    <property type="entry name" value="TSP-1 type 1 repeat"/>
    <property type="match status" value="3"/>
</dbReference>
<keyword evidence="6" id="KW-0325">Glycoprotein</keyword>
<reference evidence="10" key="1">
    <citation type="journal article" date="2019" name="bioRxiv">
        <title>The Genome of the Zebra Mussel, Dreissena polymorpha: A Resource for Invasive Species Research.</title>
        <authorList>
            <person name="McCartney M.A."/>
            <person name="Auch B."/>
            <person name="Kono T."/>
            <person name="Mallez S."/>
            <person name="Zhang Y."/>
            <person name="Obille A."/>
            <person name="Becker A."/>
            <person name="Abrahante J.E."/>
            <person name="Garbe J."/>
            <person name="Badalamenti J.P."/>
            <person name="Herman A."/>
            <person name="Mangelson H."/>
            <person name="Liachko I."/>
            <person name="Sullivan S."/>
            <person name="Sone E.D."/>
            <person name="Koren S."/>
            <person name="Silverstein K.A.T."/>
            <person name="Beckman K.B."/>
            <person name="Gohl D.M."/>
        </authorList>
    </citation>
    <scope>NUCLEOTIDE SEQUENCE</scope>
    <source>
        <strain evidence="10">Duluth1</strain>
        <tissue evidence="10">Whole animal</tissue>
    </source>
</reference>
<dbReference type="Gene3D" id="2.10.25.10">
    <property type="entry name" value="Laminin"/>
    <property type="match status" value="3"/>
</dbReference>
<dbReference type="InterPro" id="IPR036383">
    <property type="entry name" value="TSP1_rpt_sf"/>
</dbReference>
<dbReference type="Gene3D" id="2.20.100.10">
    <property type="entry name" value="Thrombospondin type-1 (TSP1) repeat"/>
    <property type="match status" value="3"/>
</dbReference>
<keyword evidence="4" id="KW-0175">Coiled coil</keyword>
<dbReference type="FunFam" id="2.20.100.10:FF:000002">
    <property type="entry name" value="Unc-5 netrin receptor C"/>
    <property type="match status" value="3"/>
</dbReference>
<dbReference type="SMART" id="SM00181">
    <property type="entry name" value="EGF"/>
    <property type="match status" value="3"/>
</dbReference>
<sequence>MPSSVPCITTTNCTGGQECYAKYVMKPDGTVIYEFGCHSSQTCPGQMGTHALIGKRATGDIELCSKFCQGVMCNQGTLCTGITAPTSTTSPFTTSSTIIAPTTPANPCFPSPCVHGSCFISSANSLTFFCMCQSGFEGVHCETTTTSTMSPSTTTSTTTAPTTPANPCFPSPCVHGSCFISSGNSLTFFCLCPIGFEGVHCETTSTSTTLPSTTTSTTAAPTTPANPCFPSPCVHGSCFISSGNSLTFFCMCPIGFEGVHCETIITSTASTTTHTLPQPPVDGHWCSWSVWSLCTSDCHQTRTRVCDNPAPLHGGKDCHGPTTDTRDCYTSPCRVDGHWSSWTTWSFCTSHCNQTRTRACANPAPLHGGKDCHGPTTDTRDCYTSPCRVDGHWGSWTTWSLCTSHCNQTRTRACDNPAPLHGGKDCHGATIQTHDCYTASCRLKDCSQLLSSSVALPSGVYTLTTPLTHAKVQVYCDMGTDGGGWTIFQRRFDGSVDFHRNFRNYEYGFGDVVGEHWLGLKYIYEITSNGYFQLRVNITRNDGRKAYDVYGNFRLQPGPRYTLNLGAQLKSHGVEPSSDTFFTTSSRTPVGSAFSTYDHDSDKFADGNCAELYKGGWWYNDCYMNINLNGLYQPGISKTTSMIYDGFPGLKSSTIMFKEIFKK</sequence>
<dbReference type="PROSITE" id="PS50092">
    <property type="entry name" value="TSP1"/>
    <property type="match status" value="3"/>
</dbReference>
<dbReference type="Pfam" id="PF00147">
    <property type="entry name" value="Fibrinogen_C"/>
    <property type="match status" value="1"/>
</dbReference>
<keyword evidence="3" id="KW-0732">Signal</keyword>
<dbReference type="CDD" id="cd00087">
    <property type="entry name" value="FReD"/>
    <property type="match status" value="1"/>
</dbReference>
<feature type="domain" description="EGF-like" evidence="8">
    <location>
        <begin position="104"/>
        <end position="142"/>
    </location>
</feature>
<dbReference type="Pfam" id="PF00090">
    <property type="entry name" value="TSP_1"/>
    <property type="match status" value="3"/>
</dbReference>
<dbReference type="InterPro" id="IPR002181">
    <property type="entry name" value="Fibrinogen_a/b/g_C_dom"/>
</dbReference>
<keyword evidence="7" id="KW-0245">EGF-like domain</keyword>
<dbReference type="PROSITE" id="PS51406">
    <property type="entry name" value="FIBRINOGEN_C_2"/>
    <property type="match status" value="1"/>
</dbReference>
<feature type="disulfide bond" evidence="7">
    <location>
        <begin position="252"/>
        <end position="261"/>
    </location>
</feature>
<dbReference type="InterPro" id="IPR037579">
    <property type="entry name" value="FIB_ANG-like"/>
</dbReference>
<protein>
    <recommendedName>
        <fullName evidence="12">Fibrinogen C-terminal domain-containing protein</fullName>
    </recommendedName>
</protein>
<keyword evidence="5 7" id="KW-1015">Disulfide bond</keyword>
<feature type="disulfide bond" evidence="7">
    <location>
        <begin position="168"/>
        <end position="178"/>
    </location>
</feature>
<evidence type="ECO:0000256" key="3">
    <source>
        <dbReference type="ARBA" id="ARBA00022729"/>
    </source>
</evidence>
<evidence type="ECO:0000259" key="9">
    <source>
        <dbReference type="PROSITE" id="PS51406"/>
    </source>
</evidence>
<proteinExistence type="predicted"/>
<feature type="domain" description="Fibrinogen C-terminal" evidence="9">
    <location>
        <begin position="437"/>
        <end position="661"/>
    </location>
</feature>